<dbReference type="Proteomes" id="UP000193335">
    <property type="component" value="Unassembled WGS sequence"/>
</dbReference>
<reference evidence="1 2" key="1">
    <citation type="submission" date="2017-03" db="EMBL/GenBank/DDBJ databases">
        <title>Whole genome sequences of fourteen strains of Bradyrhizobium canariense and one strain of Bradyrhizobium japonicum isolated from Lupinus (Papilionoideae: Genisteae) species in Algeria.</title>
        <authorList>
            <person name="Crovadore J."/>
            <person name="Chekireb D."/>
            <person name="Brachmann A."/>
            <person name="Chablais R."/>
            <person name="Cochard B."/>
            <person name="Lefort F."/>
        </authorList>
    </citation>
    <scope>NUCLEOTIDE SEQUENCE [LARGE SCALE GENOMIC DNA]</scope>
    <source>
        <strain evidence="1 2">UBMA197</strain>
    </source>
</reference>
<name>A0A1Y2JR29_BRAJP</name>
<protein>
    <submittedName>
        <fullName evidence="1">Uncharacterized protein</fullName>
    </submittedName>
</protein>
<dbReference type="AlphaFoldDB" id="A0A1Y2JR29"/>
<dbReference type="RefSeq" id="WP_085400196.1">
    <property type="nucleotide sequence ID" value="NZ_NAFL01000238.1"/>
</dbReference>
<evidence type="ECO:0000313" key="1">
    <source>
        <dbReference type="EMBL" id="OSJ33780.1"/>
    </source>
</evidence>
<organism evidence="1 2">
    <name type="scientific">Bradyrhizobium japonicum</name>
    <dbReference type="NCBI Taxonomy" id="375"/>
    <lineage>
        <taxon>Bacteria</taxon>
        <taxon>Pseudomonadati</taxon>
        <taxon>Pseudomonadota</taxon>
        <taxon>Alphaproteobacteria</taxon>
        <taxon>Hyphomicrobiales</taxon>
        <taxon>Nitrobacteraceae</taxon>
        <taxon>Bradyrhizobium</taxon>
    </lineage>
</organism>
<evidence type="ECO:0000313" key="2">
    <source>
        <dbReference type="Proteomes" id="UP000193335"/>
    </source>
</evidence>
<dbReference type="EMBL" id="NAFL01000238">
    <property type="protein sequence ID" value="OSJ33780.1"/>
    <property type="molecule type" value="Genomic_DNA"/>
</dbReference>
<proteinExistence type="predicted"/>
<gene>
    <name evidence="1" type="ORF">BSZ19_14285</name>
</gene>
<comment type="caution">
    <text evidence="1">The sequence shown here is derived from an EMBL/GenBank/DDBJ whole genome shotgun (WGS) entry which is preliminary data.</text>
</comment>
<sequence length="88" mass="9647">MDEATPNVVVIDNDPEFRDSVARLLRIVGLHARQCLSVPEFLKADVDAGIAPDRARRGSEKGIAALKRRFDTLTPARAKSCAMSWLVA</sequence>
<dbReference type="InterPro" id="IPR011006">
    <property type="entry name" value="CheY-like_superfamily"/>
</dbReference>
<accession>A0A1Y2JR29</accession>
<dbReference type="SUPFAM" id="SSF52172">
    <property type="entry name" value="CheY-like"/>
    <property type="match status" value="1"/>
</dbReference>